<evidence type="ECO:0000313" key="3">
    <source>
        <dbReference type="Proteomes" id="UP000054279"/>
    </source>
</evidence>
<dbReference type="Proteomes" id="UP000054279">
    <property type="component" value="Unassembled WGS sequence"/>
</dbReference>
<sequence>MNSSSINDELSSLLREARDDMIIAYRQAYIPPHMVSRFPRLYTISEARNWVDFDKFRRFINTQYQLSSPITAHPLRKRPRSDSIDNIESCGENRRSFDTTGSHTNRHSDPIEVSEYAPSSLIRVSKTFDTRRTRETRNFTPAPSPATPNHPDSPRKKPSKNKRSSVTKAKKLAAGLELPENWDIPRDRKVAYLVDLQDDTTSYLDETGNPLSMAAIIKNACTDSYGDGSCGSEKTSNLVPALGNIHCQNNTQVSKGLCHCSEVAPDLFQDYEHWEHDFEPFLKMWLQECDDNQAQSSSYSTQAAVFLNMMFTLAPLSEDGKRNYIGCSAKVPSNPFLSHTYLRIPACVNEDILQRLLDNIPADEGHTEAIVIPTQDRPHNHPSFSSMKLTYQGKAAYHQAIRRAGIIEATVHKVDNAVSTPAIFNNESPHVVFPALGDHHIKNDILMHEKKRHFPNGVRSLGVVAARMEDMKKNPEDHYIYYVQTEPSSDGNAQVLGLGDALLELIDPSDRPFAHTAKEIIQHIQCTCWKSSSSQGARVLDERKVEELELAKKLCLLPNCHNTDEHRYMNNGSRAVACLQKTVTHKAKEKTLSDIDAQLLTLWAKIKSLTQHKQGIKKGPISLPEPVERCITIPISNYLRLPHLPRW</sequence>
<evidence type="ECO:0000313" key="2">
    <source>
        <dbReference type="EMBL" id="KIJ33653.1"/>
    </source>
</evidence>
<feature type="compositionally biased region" description="Basic residues" evidence="1">
    <location>
        <begin position="156"/>
        <end position="171"/>
    </location>
</feature>
<proteinExistence type="predicted"/>
<name>A0A0C9TTJ7_SPHS4</name>
<feature type="compositionally biased region" description="Basic and acidic residues" evidence="1">
    <location>
        <begin position="126"/>
        <end position="137"/>
    </location>
</feature>
<dbReference type="HOGENOM" id="CLU_423454_0_0_1"/>
<keyword evidence="3" id="KW-1185">Reference proteome</keyword>
<gene>
    <name evidence="2" type="ORF">M422DRAFT_264268</name>
</gene>
<dbReference type="AlphaFoldDB" id="A0A0C9TTJ7"/>
<dbReference type="EMBL" id="KN837209">
    <property type="protein sequence ID" value="KIJ33653.1"/>
    <property type="molecule type" value="Genomic_DNA"/>
</dbReference>
<evidence type="ECO:0000256" key="1">
    <source>
        <dbReference type="SAM" id="MobiDB-lite"/>
    </source>
</evidence>
<protein>
    <submittedName>
        <fullName evidence="2">Uncharacterized protein</fullName>
    </submittedName>
</protein>
<organism evidence="2 3">
    <name type="scientific">Sphaerobolus stellatus (strain SS14)</name>
    <dbReference type="NCBI Taxonomy" id="990650"/>
    <lineage>
        <taxon>Eukaryota</taxon>
        <taxon>Fungi</taxon>
        <taxon>Dikarya</taxon>
        <taxon>Basidiomycota</taxon>
        <taxon>Agaricomycotina</taxon>
        <taxon>Agaricomycetes</taxon>
        <taxon>Phallomycetidae</taxon>
        <taxon>Geastrales</taxon>
        <taxon>Sphaerobolaceae</taxon>
        <taxon>Sphaerobolus</taxon>
    </lineage>
</organism>
<feature type="region of interest" description="Disordered" evidence="1">
    <location>
        <begin position="71"/>
        <end position="172"/>
    </location>
</feature>
<reference evidence="2 3" key="1">
    <citation type="submission" date="2014-06" db="EMBL/GenBank/DDBJ databases">
        <title>Evolutionary Origins and Diversification of the Mycorrhizal Mutualists.</title>
        <authorList>
            <consortium name="DOE Joint Genome Institute"/>
            <consortium name="Mycorrhizal Genomics Consortium"/>
            <person name="Kohler A."/>
            <person name="Kuo A."/>
            <person name="Nagy L.G."/>
            <person name="Floudas D."/>
            <person name="Copeland A."/>
            <person name="Barry K.W."/>
            <person name="Cichocki N."/>
            <person name="Veneault-Fourrey C."/>
            <person name="LaButti K."/>
            <person name="Lindquist E.A."/>
            <person name="Lipzen A."/>
            <person name="Lundell T."/>
            <person name="Morin E."/>
            <person name="Murat C."/>
            <person name="Riley R."/>
            <person name="Ohm R."/>
            <person name="Sun H."/>
            <person name="Tunlid A."/>
            <person name="Henrissat B."/>
            <person name="Grigoriev I.V."/>
            <person name="Hibbett D.S."/>
            <person name="Martin F."/>
        </authorList>
    </citation>
    <scope>NUCLEOTIDE SEQUENCE [LARGE SCALE GENOMIC DNA]</scope>
    <source>
        <strain evidence="2 3">SS14</strain>
    </source>
</reference>
<accession>A0A0C9TTJ7</accession>